<dbReference type="FunFam" id="2.130.10.10:FF:000121">
    <property type="entry name" value="U3 small nucleolar RNA-associated protein 18 homolog"/>
    <property type="match status" value="1"/>
</dbReference>
<comment type="similarity">
    <text evidence="7">Belongs to the WD repeat UTP18 family.</text>
</comment>
<dbReference type="EMBL" id="JABWDY010035928">
    <property type="protein sequence ID" value="KAF5181645.1"/>
    <property type="molecule type" value="Genomic_DNA"/>
</dbReference>
<evidence type="ECO:0000256" key="2">
    <source>
        <dbReference type="ARBA" id="ARBA00022552"/>
    </source>
</evidence>
<proteinExistence type="inferred from homology"/>
<name>A0A7J6VBU8_THATH</name>
<dbReference type="Gene3D" id="2.130.10.10">
    <property type="entry name" value="YVTN repeat-like/Quinoprotein amine dehydrogenase"/>
    <property type="match status" value="1"/>
</dbReference>
<dbReference type="InterPro" id="IPR015943">
    <property type="entry name" value="WD40/YVTN_repeat-like_dom_sf"/>
</dbReference>
<dbReference type="Proteomes" id="UP000554482">
    <property type="component" value="Unassembled WGS sequence"/>
</dbReference>
<evidence type="ECO:0000256" key="9">
    <source>
        <dbReference type="PROSITE-ProRule" id="PRU00221"/>
    </source>
</evidence>
<feature type="compositionally biased region" description="Basic and acidic residues" evidence="10">
    <location>
        <begin position="68"/>
        <end position="84"/>
    </location>
</feature>
<evidence type="ECO:0000256" key="3">
    <source>
        <dbReference type="ARBA" id="ARBA00022553"/>
    </source>
</evidence>
<feature type="compositionally biased region" description="Basic and acidic residues" evidence="10">
    <location>
        <begin position="48"/>
        <end position="59"/>
    </location>
</feature>
<comment type="caution">
    <text evidence="11">The sequence shown here is derived from an EMBL/GenBank/DDBJ whole genome shotgun (WGS) entry which is preliminary data.</text>
</comment>
<dbReference type="GO" id="GO:0034388">
    <property type="term" value="C:Pwp2p-containing subcomplex of 90S preribosome"/>
    <property type="evidence" value="ECO:0007669"/>
    <property type="project" value="TreeGrafter"/>
</dbReference>
<evidence type="ECO:0000256" key="10">
    <source>
        <dbReference type="SAM" id="MobiDB-lite"/>
    </source>
</evidence>
<dbReference type="SUPFAM" id="SSF50978">
    <property type="entry name" value="WD40 repeat-like"/>
    <property type="match status" value="1"/>
</dbReference>
<feature type="compositionally biased region" description="Acidic residues" evidence="10">
    <location>
        <begin position="17"/>
        <end position="36"/>
    </location>
</feature>
<sequence length="669" mass="74212">MSSISQNALRKRQVVEVQEDEPNDPLLLEENEETEDAKEKSKKRKDKRKEDTKQKDKVKEMKKRKKVRNEDKKQIEEEEREMKMHESVLFSSLYPLGEFGREDESPGEVDGGASLFFTDRSASKVVTTYEEEIEYQDRNEDDEVEIRKAVWVDEEEEITRVDIGSKTRAKKLKAEEGETLIGGSEYVSRSRVQFVKLNPGTEWAQRGPQAKNDDESDEEFGAVVDYTDQDNEGNDCILRSNEDLVVKSSVKLLPGLLEYSKLVDANAEEPSNASINSVQFHRNAQLLLAAGLDRRLRLFQVDGKRNPRIHSEFLEDCPILKASFLPDGSQVIVGGRRKFFYSFDLANAKLDRIGPLTGRDEKSLEVFEVSPDSRIIAFLGNEGYILLVSCKTKELIGTLKMNGSARSLAFNDDGTQLMSSGGDGHIYHWDLRTRTCFHKAVDEGCIMGSALGTSPNGSLLAAGSSSGIVNIYNREEFLGGKRKPMKTIENLTTKVDFLKFNHDAQILAMCSTMQKNSLKLVHIPSFSVFSNWPPTKTNLGYPRCLDFSPGGGFMATGNAGGKIQLTICFYLGSTLVYAQVSQYITGGLELARDSLNEAAALRERFALGTNVSRKVAAAAASAAEAAAATGESSFRLPIVQDMTFLRCSISQTLISLLLLPVDGTHAAPV</sequence>
<reference evidence="11 12" key="1">
    <citation type="submission" date="2020-06" db="EMBL/GenBank/DDBJ databases">
        <title>Transcriptomic and genomic resources for Thalictrum thalictroides and T. hernandezii: Facilitating candidate gene discovery in an emerging model plant lineage.</title>
        <authorList>
            <person name="Arias T."/>
            <person name="Riano-Pachon D.M."/>
            <person name="Di Stilio V.S."/>
        </authorList>
    </citation>
    <scope>NUCLEOTIDE SEQUENCE [LARGE SCALE GENOMIC DNA]</scope>
    <source>
        <strain evidence="12">cv. WT478/WT964</strain>
        <tissue evidence="11">Leaves</tissue>
    </source>
</reference>
<evidence type="ECO:0000256" key="4">
    <source>
        <dbReference type="ARBA" id="ARBA00022574"/>
    </source>
</evidence>
<keyword evidence="3" id="KW-0597">Phosphoprotein</keyword>
<dbReference type="InterPro" id="IPR045161">
    <property type="entry name" value="Utp18"/>
</dbReference>
<dbReference type="SMART" id="SM00320">
    <property type="entry name" value="WD40"/>
    <property type="match status" value="5"/>
</dbReference>
<protein>
    <recommendedName>
        <fullName evidence="8">U3 small nucleolar RNA-associated protein 18 homolog</fullName>
    </recommendedName>
</protein>
<keyword evidence="4 9" id="KW-0853">WD repeat</keyword>
<evidence type="ECO:0000313" key="11">
    <source>
        <dbReference type="EMBL" id="KAF5181645.1"/>
    </source>
</evidence>
<evidence type="ECO:0000256" key="5">
    <source>
        <dbReference type="ARBA" id="ARBA00022737"/>
    </source>
</evidence>
<dbReference type="InterPro" id="IPR001680">
    <property type="entry name" value="WD40_rpt"/>
</dbReference>
<evidence type="ECO:0000256" key="7">
    <source>
        <dbReference type="ARBA" id="ARBA00025767"/>
    </source>
</evidence>
<accession>A0A7J6VBU8</accession>
<dbReference type="AlphaFoldDB" id="A0A7J6VBU8"/>
<dbReference type="InterPro" id="IPR036322">
    <property type="entry name" value="WD40_repeat_dom_sf"/>
</dbReference>
<comment type="subcellular location">
    <subcellularLocation>
        <location evidence="1">Nucleus</location>
        <location evidence="1">Nucleolus</location>
    </subcellularLocation>
</comment>
<keyword evidence="6" id="KW-0539">Nucleus</keyword>
<evidence type="ECO:0000313" key="12">
    <source>
        <dbReference type="Proteomes" id="UP000554482"/>
    </source>
</evidence>
<dbReference type="PANTHER" id="PTHR18359">
    <property type="entry name" value="WD-REPEAT PROTEIN-RELATED"/>
    <property type="match status" value="1"/>
</dbReference>
<gene>
    <name evidence="11" type="ORF">FRX31_028770</name>
</gene>
<feature type="region of interest" description="Disordered" evidence="10">
    <location>
        <begin position="1"/>
        <end position="84"/>
    </location>
</feature>
<feature type="repeat" description="WD" evidence="9">
    <location>
        <begin position="398"/>
        <end position="439"/>
    </location>
</feature>
<keyword evidence="5" id="KW-0677">Repeat</keyword>
<evidence type="ECO:0000256" key="6">
    <source>
        <dbReference type="ARBA" id="ARBA00023242"/>
    </source>
</evidence>
<keyword evidence="2" id="KW-0698">rRNA processing</keyword>
<evidence type="ECO:0000256" key="8">
    <source>
        <dbReference type="ARBA" id="ARBA00074442"/>
    </source>
</evidence>
<evidence type="ECO:0000256" key="1">
    <source>
        <dbReference type="ARBA" id="ARBA00004604"/>
    </source>
</evidence>
<dbReference type="OrthoDB" id="1935146at2759"/>
<dbReference type="PROSITE" id="PS50082">
    <property type="entry name" value="WD_REPEATS_2"/>
    <property type="match status" value="1"/>
</dbReference>
<dbReference type="PANTHER" id="PTHR18359:SF0">
    <property type="entry name" value="U3 SMALL NUCLEOLAR RNA-ASSOCIATED PROTEIN 18 HOMOLOG"/>
    <property type="match status" value="1"/>
</dbReference>
<dbReference type="GO" id="GO:0032040">
    <property type="term" value="C:small-subunit processome"/>
    <property type="evidence" value="ECO:0007669"/>
    <property type="project" value="TreeGrafter"/>
</dbReference>
<organism evidence="11 12">
    <name type="scientific">Thalictrum thalictroides</name>
    <name type="common">Rue-anemone</name>
    <name type="synonym">Anemone thalictroides</name>
    <dbReference type="NCBI Taxonomy" id="46969"/>
    <lineage>
        <taxon>Eukaryota</taxon>
        <taxon>Viridiplantae</taxon>
        <taxon>Streptophyta</taxon>
        <taxon>Embryophyta</taxon>
        <taxon>Tracheophyta</taxon>
        <taxon>Spermatophyta</taxon>
        <taxon>Magnoliopsida</taxon>
        <taxon>Ranunculales</taxon>
        <taxon>Ranunculaceae</taxon>
        <taxon>Thalictroideae</taxon>
        <taxon>Thalictrum</taxon>
    </lineage>
</organism>
<dbReference type="GO" id="GO:0006364">
    <property type="term" value="P:rRNA processing"/>
    <property type="evidence" value="ECO:0007669"/>
    <property type="project" value="UniProtKB-KW"/>
</dbReference>
<keyword evidence="12" id="KW-1185">Reference proteome</keyword>
<dbReference type="Pfam" id="PF00400">
    <property type="entry name" value="WD40"/>
    <property type="match status" value="2"/>
</dbReference>